<protein>
    <submittedName>
        <fullName evidence="3">DNA-binding transcriptional MerR regulator</fullName>
    </submittedName>
    <submittedName>
        <fullName evidence="4">MerR HTH family regulatory protein</fullName>
    </submittedName>
</protein>
<dbReference type="STRING" id="504797.SAMN05421678_102123"/>
<dbReference type="Proteomes" id="UP000199052">
    <property type="component" value="Unassembled WGS sequence"/>
</dbReference>
<dbReference type="SUPFAM" id="SSF46955">
    <property type="entry name" value="Putative DNA-binding domain"/>
    <property type="match status" value="1"/>
</dbReference>
<reference evidence="4 5" key="1">
    <citation type="submission" date="2016-10" db="EMBL/GenBank/DDBJ databases">
        <authorList>
            <person name="de Groot N.N."/>
        </authorList>
    </citation>
    <scope>NUCLEOTIDE SEQUENCE [LARGE SCALE GENOMIC DNA]</scope>
    <source>
        <strain evidence="4 5">CPCC 202808</strain>
    </source>
</reference>
<evidence type="ECO:0000313" key="6">
    <source>
        <dbReference type="Proteomes" id="UP000533017"/>
    </source>
</evidence>
<feature type="domain" description="HTH merR-type" evidence="2">
    <location>
        <begin position="1"/>
        <end position="70"/>
    </location>
</feature>
<dbReference type="PRINTS" id="PR00040">
    <property type="entry name" value="HTHMERR"/>
</dbReference>
<dbReference type="GO" id="GO:0003700">
    <property type="term" value="F:DNA-binding transcription factor activity"/>
    <property type="evidence" value="ECO:0007669"/>
    <property type="project" value="InterPro"/>
</dbReference>
<dbReference type="CDD" id="cd04780">
    <property type="entry name" value="HTH_MerR-like_sg5"/>
    <property type="match status" value="1"/>
</dbReference>
<sequence length="217" mass="23212">MRMAELSRTSGVPVPTIKYYLREGLLPAGQVAPPNQASYDQSHVRRLTLIRALTDVGGMSIATARVVLSVIDAPDRTVRQKLGATIGSLGDIQATGDSGGADRDEEHAQAAKTVDDLLERRGWRVDETSPARAAAAEVLARFDRLGHHRVIAALDGYADAAELTASNDLDVLAGIEDEDELVETALVGTVLGDALLAALRRLAQEHVSGSRYRTPPR</sequence>
<dbReference type="EMBL" id="JACBZA010000001">
    <property type="protein sequence ID" value="NYH84905.1"/>
    <property type="molecule type" value="Genomic_DNA"/>
</dbReference>
<evidence type="ECO:0000313" key="4">
    <source>
        <dbReference type="EMBL" id="SFF78119.1"/>
    </source>
</evidence>
<dbReference type="GO" id="GO:0003677">
    <property type="term" value="F:DNA binding"/>
    <property type="evidence" value="ECO:0007669"/>
    <property type="project" value="UniProtKB-KW"/>
</dbReference>
<reference evidence="3 6" key="2">
    <citation type="submission" date="2020-07" db="EMBL/GenBank/DDBJ databases">
        <title>Sequencing the genomes of 1000 actinobacteria strains.</title>
        <authorList>
            <person name="Klenk H.-P."/>
        </authorList>
    </citation>
    <scope>NUCLEOTIDE SEQUENCE [LARGE SCALE GENOMIC DNA]</scope>
    <source>
        <strain evidence="3 6">DSM 45117</strain>
    </source>
</reference>
<evidence type="ECO:0000256" key="1">
    <source>
        <dbReference type="ARBA" id="ARBA00023125"/>
    </source>
</evidence>
<dbReference type="PROSITE" id="PS50937">
    <property type="entry name" value="HTH_MERR_2"/>
    <property type="match status" value="1"/>
</dbReference>
<dbReference type="PANTHER" id="PTHR30204:SF98">
    <property type="entry name" value="HTH-TYPE TRANSCRIPTIONAL REGULATOR ADHR"/>
    <property type="match status" value="1"/>
</dbReference>
<dbReference type="InterPro" id="IPR009061">
    <property type="entry name" value="DNA-bd_dom_put_sf"/>
</dbReference>
<dbReference type="AlphaFoldDB" id="A0A1I2LI35"/>
<proteinExistence type="predicted"/>
<dbReference type="SMART" id="SM00422">
    <property type="entry name" value="HTH_MERR"/>
    <property type="match status" value="1"/>
</dbReference>
<gene>
    <name evidence="3" type="ORF">FHR37_003756</name>
    <name evidence="4" type="ORF">SAMN05421678_102123</name>
</gene>
<evidence type="ECO:0000259" key="2">
    <source>
        <dbReference type="PROSITE" id="PS50937"/>
    </source>
</evidence>
<keyword evidence="1 3" id="KW-0238">DNA-binding</keyword>
<dbReference type="Gene3D" id="1.10.1660.10">
    <property type="match status" value="1"/>
</dbReference>
<dbReference type="Proteomes" id="UP000533017">
    <property type="component" value="Unassembled WGS sequence"/>
</dbReference>
<evidence type="ECO:0000313" key="3">
    <source>
        <dbReference type="EMBL" id="NYH84905.1"/>
    </source>
</evidence>
<organism evidence="4 5">
    <name type="scientific">Actinopolymorpha cephalotaxi</name>
    <dbReference type="NCBI Taxonomy" id="504797"/>
    <lineage>
        <taxon>Bacteria</taxon>
        <taxon>Bacillati</taxon>
        <taxon>Actinomycetota</taxon>
        <taxon>Actinomycetes</taxon>
        <taxon>Propionibacteriales</taxon>
        <taxon>Actinopolymorphaceae</taxon>
        <taxon>Actinopolymorpha</taxon>
    </lineage>
</organism>
<accession>A0A1I2LI35</accession>
<dbReference type="InterPro" id="IPR047057">
    <property type="entry name" value="MerR_fam"/>
</dbReference>
<dbReference type="PANTHER" id="PTHR30204">
    <property type="entry name" value="REDOX-CYCLING DRUG-SENSING TRANSCRIPTIONAL ACTIVATOR SOXR"/>
    <property type="match status" value="1"/>
</dbReference>
<dbReference type="EMBL" id="FOOI01000002">
    <property type="protein sequence ID" value="SFF78119.1"/>
    <property type="molecule type" value="Genomic_DNA"/>
</dbReference>
<name>A0A1I2LI35_9ACTN</name>
<dbReference type="Pfam" id="PF13411">
    <property type="entry name" value="MerR_1"/>
    <property type="match status" value="1"/>
</dbReference>
<evidence type="ECO:0000313" key="5">
    <source>
        <dbReference type="Proteomes" id="UP000199052"/>
    </source>
</evidence>
<dbReference type="InterPro" id="IPR000551">
    <property type="entry name" value="MerR-type_HTH_dom"/>
</dbReference>
<dbReference type="RefSeq" id="WP_092881089.1">
    <property type="nucleotide sequence ID" value="NZ_FOOI01000002.1"/>
</dbReference>
<dbReference type="OrthoDB" id="5242095at2"/>
<keyword evidence="6" id="KW-1185">Reference proteome</keyword>